<dbReference type="PANTHER" id="PTHR43289">
    <property type="entry name" value="MITOGEN-ACTIVATED PROTEIN KINASE KINASE KINASE 20-RELATED"/>
    <property type="match status" value="1"/>
</dbReference>
<dbReference type="KEGG" id="fmr:Fuma_02656"/>
<dbReference type="InterPro" id="IPR000719">
    <property type="entry name" value="Prot_kinase_dom"/>
</dbReference>
<dbReference type="PROSITE" id="PS00108">
    <property type="entry name" value="PROTEIN_KINASE_ST"/>
    <property type="match status" value="1"/>
</dbReference>
<reference evidence="6 7" key="1">
    <citation type="journal article" date="2016" name="Front. Microbiol.">
        <title>Fuerstia marisgermanicae gen. nov., sp. nov., an Unusual Member of the Phylum Planctomycetes from the German Wadden Sea.</title>
        <authorList>
            <person name="Kohn T."/>
            <person name="Heuer A."/>
            <person name="Jogler M."/>
            <person name="Vollmers J."/>
            <person name="Boedeker C."/>
            <person name="Bunk B."/>
            <person name="Rast P."/>
            <person name="Borchert D."/>
            <person name="Glockner I."/>
            <person name="Freese H.M."/>
            <person name="Klenk H.P."/>
            <person name="Overmann J."/>
            <person name="Kaster A.K."/>
            <person name="Rohde M."/>
            <person name="Wiegand S."/>
            <person name="Jogler C."/>
        </authorList>
    </citation>
    <scope>NUCLEOTIDE SEQUENCE [LARGE SCALE GENOMIC DNA]</scope>
    <source>
        <strain evidence="6 7">NH11</strain>
    </source>
</reference>
<dbReference type="EMBL" id="CP017641">
    <property type="protein sequence ID" value="APZ93042.1"/>
    <property type="molecule type" value="Genomic_DNA"/>
</dbReference>
<dbReference type="GO" id="GO:0005524">
    <property type="term" value="F:ATP binding"/>
    <property type="evidence" value="ECO:0007669"/>
    <property type="project" value="UniProtKB-KW"/>
</dbReference>
<protein>
    <submittedName>
        <fullName evidence="6">Serine/threonine-protein kinase PknF</fullName>
        <ecNumber evidence="6">2.7.11.1</ecNumber>
    </submittedName>
</protein>
<evidence type="ECO:0000259" key="5">
    <source>
        <dbReference type="PROSITE" id="PS50011"/>
    </source>
</evidence>
<evidence type="ECO:0000256" key="1">
    <source>
        <dbReference type="ARBA" id="ARBA00022679"/>
    </source>
</evidence>
<evidence type="ECO:0000256" key="4">
    <source>
        <dbReference type="ARBA" id="ARBA00022840"/>
    </source>
</evidence>
<dbReference type="InterPro" id="IPR036525">
    <property type="entry name" value="Tubulin/FtsZ_GTPase_sf"/>
</dbReference>
<evidence type="ECO:0000313" key="7">
    <source>
        <dbReference type="Proteomes" id="UP000187735"/>
    </source>
</evidence>
<name>A0A1P8WG75_9PLAN</name>
<evidence type="ECO:0000313" key="6">
    <source>
        <dbReference type="EMBL" id="APZ93042.1"/>
    </source>
</evidence>
<dbReference type="InterPro" id="IPR008271">
    <property type="entry name" value="Ser/Thr_kinase_AS"/>
</dbReference>
<organism evidence="6 7">
    <name type="scientific">Fuerstiella marisgermanici</name>
    <dbReference type="NCBI Taxonomy" id="1891926"/>
    <lineage>
        <taxon>Bacteria</taxon>
        <taxon>Pseudomonadati</taxon>
        <taxon>Planctomycetota</taxon>
        <taxon>Planctomycetia</taxon>
        <taxon>Planctomycetales</taxon>
        <taxon>Planctomycetaceae</taxon>
        <taxon>Fuerstiella</taxon>
    </lineage>
</organism>
<dbReference type="SMART" id="SM00220">
    <property type="entry name" value="S_TKc"/>
    <property type="match status" value="1"/>
</dbReference>
<dbReference type="Pfam" id="PF13809">
    <property type="entry name" value="Tubulin_2"/>
    <property type="match status" value="1"/>
</dbReference>
<sequence>MNTQQVDIKERMSPTEFLQADDSARALEALGGHKLAGYDLTHRLGSGGYGEVWKAIGPGGLPKAVKIMYGERTGSHAEAEFKALERMRDLRHPFLLSIERIEVVESRMIVVTELADGNLSQRFDECRTEGRAGIPRDELLGYLRDSADALDFMAEKHGLQHLDVKPDNILLQGDHAKVGDFGLAKDLNVTNVSVINGFTPTFAAPELFEGRPGRATDQYSLAIVYQYMLTGVLPFNGRTAAQLTAQHLRSQPDVSNLQPIDRPVVARALSKNMHSRFDNCRQFVDELAKRKHGRSSNKVFVQQADNGDLARTALLKTQGCINDEALTREESTPIAITTEQTTGKALRPAVFIGVGGLAGIVMQQLRNRLDEQLGSRAADYPILQIDTDREALSELKAVGDKPGLSAEQTLAIPLRSSKEYRSASGVDLSWLSRRWLFNIPRSGQVDGIRPLGRLALCDHQATVRRHITEMLREAASPHEQNSEDLMARSRRRNEGVDVFVVAATSGGTSSGSVADIGLMVKAIVKKELMQDVEVHGILLHGTGATRNVTDVQEANTVATLQELVHLSTPGLGSPRGFDTRQTTEETTPFDHSFFVHLGDGLSRRKFHREAGKVATYLYDAAATDAQADFRAWREAEIVDANSHLSVRMLGISSQDAECFQTASSEGANLCSLMLRRWCGHMGQGSGENQRQLPAELTDTRTLLDDLKLTDNTLPRQVRALLKGECGRKIGAYAEDVFIKVKAEVNFETQPRGDVLNHMAQLLGCSTSISENGPSLHRIVAELSQSLTSITKSCEVSIHDHLQKLLDTPHRLEGANAASGYVVNTLDATVTGCKALLAEIESAFTDLSTMAPSDSPIQPNDGETLDEAAHAFCRQYCVLLAYQTIHQCFIDHVLKVAQSVSSFQAKLKTLKDSLENIAADMAGPLLLTDSVPQPIIDAFDRHVRTSFPDVLSEFLKNDQTSDDLGKKLSTSAARFLIASSDQDGQAADALGDTEDFPQSAWPGFRGSGGRRRVLGLMPEGIDQSDMEKTLRETFDDCVATRAIATDRVSVICEIEGVPTEKILQRLTHSNPHVTEVASRIHTRTDVDW</sequence>
<keyword evidence="3 6" id="KW-0418">Kinase</keyword>
<dbReference type="CDD" id="cd14014">
    <property type="entry name" value="STKc_PknB_like"/>
    <property type="match status" value="1"/>
</dbReference>
<keyword evidence="4" id="KW-0067">ATP-binding</keyword>
<dbReference type="PROSITE" id="PS50011">
    <property type="entry name" value="PROTEIN_KINASE_DOM"/>
    <property type="match status" value="1"/>
</dbReference>
<keyword evidence="1 6" id="KW-0808">Transferase</keyword>
<dbReference type="PANTHER" id="PTHR43289:SF34">
    <property type="entry name" value="SERINE_THREONINE-PROTEIN KINASE YBDM-RELATED"/>
    <property type="match status" value="1"/>
</dbReference>
<keyword evidence="2" id="KW-0547">Nucleotide-binding</keyword>
<dbReference type="Proteomes" id="UP000187735">
    <property type="component" value="Chromosome"/>
</dbReference>
<evidence type="ECO:0000256" key="3">
    <source>
        <dbReference type="ARBA" id="ARBA00022777"/>
    </source>
</evidence>
<dbReference type="EC" id="2.7.11.1" evidence="6"/>
<dbReference type="Pfam" id="PF00069">
    <property type="entry name" value="Pkinase"/>
    <property type="match status" value="1"/>
</dbReference>
<dbReference type="SUPFAM" id="SSF56112">
    <property type="entry name" value="Protein kinase-like (PK-like)"/>
    <property type="match status" value="1"/>
</dbReference>
<dbReference type="InterPro" id="IPR025904">
    <property type="entry name" value="Tubulin-like"/>
</dbReference>
<dbReference type="AlphaFoldDB" id="A0A1P8WG75"/>
<dbReference type="OrthoDB" id="278998at2"/>
<dbReference type="InterPro" id="IPR011009">
    <property type="entry name" value="Kinase-like_dom_sf"/>
</dbReference>
<dbReference type="Gene3D" id="3.40.50.1440">
    <property type="entry name" value="Tubulin/FtsZ, GTPase domain"/>
    <property type="match status" value="1"/>
</dbReference>
<feature type="domain" description="Protein kinase" evidence="5">
    <location>
        <begin position="38"/>
        <end position="288"/>
    </location>
</feature>
<gene>
    <name evidence="6" type="primary">pknF</name>
    <name evidence="6" type="ORF">Fuma_02656</name>
</gene>
<evidence type="ECO:0000256" key="2">
    <source>
        <dbReference type="ARBA" id="ARBA00022741"/>
    </source>
</evidence>
<keyword evidence="7" id="KW-1185">Reference proteome</keyword>
<dbReference type="Gene3D" id="1.10.510.10">
    <property type="entry name" value="Transferase(Phosphotransferase) domain 1"/>
    <property type="match status" value="1"/>
</dbReference>
<dbReference type="RefSeq" id="WP_077024569.1">
    <property type="nucleotide sequence ID" value="NZ_CP017641.1"/>
</dbReference>
<proteinExistence type="predicted"/>
<dbReference type="STRING" id="1891926.Fuma_02656"/>
<dbReference type="GO" id="GO:0004674">
    <property type="term" value="F:protein serine/threonine kinase activity"/>
    <property type="evidence" value="ECO:0007669"/>
    <property type="project" value="UniProtKB-EC"/>
</dbReference>
<accession>A0A1P8WG75</accession>